<reference evidence="1" key="1">
    <citation type="journal article" date="2021" name="Proc. Natl. Acad. Sci. U.S.A.">
        <title>A Catalog of Tens of Thousands of Viruses from Human Metagenomes Reveals Hidden Associations with Chronic Diseases.</title>
        <authorList>
            <person name="Tisza M.J."/>
            <person name="Buck C.B."/>
        </authorList>
    </citation>
    <scope>NUCLEOTIDE SEQUENCE</scope>
    <source>
        <strain evidence="1">Ctqw35</strain>
    </source>
</reference>
<proteinExistence type="predicted"/>
<organism evidence="1">
    <name type="scientific">Siphoviridae sp. ctqw35</name>
    <dbReference type="NCBI Taxonomy" id="2826471"/>
    <lineage>
        <taxon>Viruses</taxon>
        <taxon>Duplodnaviria</taxon>
        <taxon>Heunggongvirae</taxon>
        <taxon>Uroviricota</taxon>
        <taxon>Caudoviricetes</taxon>
    </lineage>
</organism>
<name>A0A8S5LZK9_9CAUD</name>
<accession>A0A8S5LZK9</accession>
<dbReference type="EMBL" id="BK014782">
    <property type="protein sequence ID" value="DAD75412.1"/>
    <property type="molecule type" value="Genomic_DNA"/>
</dbReference>
<protein>
    <submittedName>
        <fullName evidence="1">Uncharacterized protein</fullName>
    </submittedName>
</protein>
<evidence type="ECO:0000313" key="1">
    <source>
        <dbReference type="EMBL" id="DAD75412.1"/>
    </source>
</evidence>
<sequence>MIKNINYANKQAFQNDEDVPDDQKVLDKDMNEIKEVVNNNAKELDKTQKKITTVINAPLKYKGSVEQFSDLEKLENVNNGDIYSVTTENKNYIYTEDEWGEYTPQIDLTEINAQIQNLQTQINNIPTITRQNTSLVTEEVIQQNTNYAVPEYELGNDSLEIYFEGCKLIKDINYIEADKTHIQFKDWDVPIGSNIEIIIRKEEE</sequence>